<keyword evidence="2" id="KW-1185">Reference proteome</keyword>
<evidence type="ECO:0000313" key="1">
    <source>
        <dbReference type="EMBL" id="MCI94396.1"/>
    </source>
</evidence>
<proteinExistence type="predicted"/>
<reference evidence="1 2" key="1">
    <citation type="journal article" date="2018" name="Front. Plant Sci.">
        <title>Red Clover (Trifolium pratense) and Zigzag Clover (T. medium) - A Picture of Genomic Similarities and Differences.</title>
        <authorList>
            <person name="Dluhosova J."/>
            <person name="Istvanek J."/>
            <person name="Nedelnik J."/>
            <person name="Repkova J."/>
        </authorList>
    </citation>
    <scope>NUCLEOTIDE SEQUENCE [LARGE SCALE GENOMIC DNA]</scope>
    <source>
        <strain evidence="2">cv. 10/8</strain>
        <tissue evidence="1">Leaf</tissue>
    </source>
</reference>
<accession>A0A392W1U1</accession>
<dbReference type="AlphaFoldDB" id="A0A392W1U1"/>
<dbReference type="EMBL" id="LXQA011355012">
    <property type="protein sequence ID" value="MCI94396.1"/>
    <property type="molecule type" value="Genomic_DNA"/>
</dbReference>
<evidence type="ECO:0000313" key="2">
    <source>
        <dbReference type="Proteomes" id="UP000265520"/>
    </source>
</evidence>
<dbReference type="Proteomes" id="UP000265520">
    <property type="component" value="Unassembled WGS sequence"/>
</dbReference>
<protein>
    <submittedName>
        <fullName evidence="1">Uncharacterized protein</fullName>
    </submittedName>
</protein>
<comment type="caution">
    <text evidence="1">The sequence shown here is derived from an EMBL/GenBank/DDBJ whole genome shotgun (WGS) entry which is preliminary data.</text>
</comment>
<organism evidence="1 2">
    <name type="scientific">Trifolium medium</name>
    <dbReference type="NCBI Taxonomy" id="97028"/>
    <lineage>
        <taxon>Eukaryota</taxon>
        <taxon>Viridiplantae</taxon>
        <taxon>Streptophyta</taxon>
        <taxon>Embryophyta</taxon>
        <taxon>Tracheophyta</taxon>
        <taxon>Spermatophyta</taxon>
        <taxon>Magnoliopsida</taxon>
        <taxon>eudicotyledons</taxon>
        <taxon>Gunneridae</taxon>
        <taxon>Pentapetalae</taxon>
        <taxon>rosids</taxon>
        <taxon>fabids</taxon>
        <taxon>Fabales</taxon>
        <taxon>Fabaceae</taxon>
        <taxon>Papilionoideae</taxon>
        <taxon>50 kb inversion clade</taxon>
        <taxon>NPAAA clade</taxon>
        <taxon>Hologalegina</taxon>
        <taxon>IRL clade</taxon>
        <taxon>Trifolieae</taxon>
        <taxon>Trifolium</taxon>
    </lineage>
</organism>
<name>A0A392W1U1_9FABA</name>
<sequence length="59" mass="7077">MAATLYEQHHRMDWGLPRFSPALMTAVQDYMVQTPIPSYYQQYPRGQTWQGIFRDRLLD</sequence>